<dbReference type="PANTHER" id="PTHR11786:SF0">
    <property type="entry name" value="ARYLAMINE N-ACETYLTRANSFERASE 4-RELATED"/>
    <property type="match status" value="1"/>
</dbReference>
<comment type="similarity">
    <text evidence="1 2">Belongs to the arylamine N-acetyltransferase family.</text>
</comment>
<comment type="caution">
    <text evidence="3">The sequence shown here is derived from an EMBL/GenBank/DDBJ whole genome shotgun (WGS) entry which is preliminary data.</text>
</comment>
<gene>
    <name evidence="3" type="ORF">EWE75_10655</name>
</gene>
<dbReference type="InterPro" id="IPR001447">
    <property type="entry name" value="Arylamine_N-AcTrfase"/>
</dbReference>
<evidence type="ECO:0000256" key="1">
    <source>
        <dbReference type="ARBA" id="ARBA00006547"/>
    </source>
</evidence>
<evidence type="ECO:0000313" key="4">
    <source>
        <dbReference type="Proteomes" id="UP000292085"/>
    </source>
</evidence>
<keyword evidence="3" id="KW-0808">Transferase</keyword>
<dbReference type="InterPro" id="IPR038765">
    <property type="entry name" value="Papain-like_cys_pep_sf"/>
</dbReference>
<dbReference type="Proteomes" id="UP000292085">
    <property type="component" value="Unassembled WGS sequence"/>
</dbReference>
<dbReference type="EMBL" id="SGIS01000014">
    <property type="protein sequence ID" value="RZF64405.1"/>
    <property type="molecule type" value="Genomic_DNA"/>
</dbReference>
<accession>A0A4Q6XWG5</accession>
<dbReference type="Gene3D" id="3.30.2140.10">
    <property type="entry name" value="Arylamine N-acetyltransferase"/>
    <property type="match status" value="1"/>
</dbReference>
<name>A0A4Q6XWG5_9SPHN</name>
<dbReference type="GO" id="GO:0016407">
    <property type="term" value="F:acetyltransferase activity"/>
    <property type="evidence" value="ECO:0007669"/>
    <property type="project" value="InterPro"/>
</dbReference>
<sequence length="276" mass="29603">MTSFNFADYLQRIHLSEPIAADVTGLEALQRAHRLAIPFENLDVMLGRPIAIDSGAVFAKLVTARRGGYCFEHNRLFLDALAAAGFTARPQLARVWLGAETTPPLTHAISIVTLDGGEWIADAGFGGSYTPPMPLIDGAEATAPDGASFRLTREGEQGWMLSRAGDPATTDGRGGGDGFQPQYSFVPGTAYDADLAMGNLWAATAPGSRFRTTSVVSIVLPRGFASLTDRAYRRRAGSDDAQTEITDPRVYRLRLSMMFGIDLSVDEVAQLGLFAG</sequence>
<dbReference type="PRINTS" id="PR01543">
    <property type="entry name" value="ANATRNSFRASE"/>
</dbReference>
<dbReference type="Gene3D" id="2.40.128.150">
    <property type="entry name" value="Cysteine proteinases"/>
    <property type="match status" value="1"/>
</dbReference>
<reference evidence="3 4" key="1">
    <citation type="submission" date="2019-02" db="EMBL/GenBank/DDBJ databases">
        <authorList>
            <person name="Li Y."/>
        </authorList>
    </citation>
    <scope>NUCLEOTIDE SEQUENCE [LARGE SCALE GENOMIC DNA]</scope>
    <source>
        <strain evidence="3 4">3-7</strain>
    </source>
</reference>
<evidence type="ECO:0000256" key="2">
    <source>
        <dbReference type="RuleBase" id="RU003452"/>
    </source>
</evidence>
<dbReference type="AlphaFoldDB" id="A0A4Q6XWG5"/>
<evidence type="ECO:0000313" key="3">
    <source>
        <dbReference type="EMBL" id="RZF64405.1"/>
    </source>
</evidence>
<dbReference type="OrthoDB" id="7181050at2"/>
<protein>
    <submittedName>
        <fullName evidence="3">Acetyltransferase</fullName>
    </submittedName>
</protein>
<dbReference type="SUPFAM" id="SSF54001">
    <property type="entry name" value="Cysteine proteinases"/>
    <property type="match status" value="1"/>
</dbReference>
<keyword evidence="4" id="KW-1185">Reference proteome</keyword>
<proteinExistence type="inferred from homology"/>
<dbReference type="RefSeq" id="WP_130157227.1">
    <property type="nucleotide sequence ID" value="NZ_SGIS01000014.1"/>
</dbReference>
<dbReference type="Pfam" id="PF00797">
    <property type="entry name" value="Acetyltransf_2"/>
    <property type="match status" value="1"/>
</dbReference>
<dbReference type="PANTHER" id="PTHR11786">
    <property type="entry name" value="N-HYDROXYARYLAMINE O-ACETYLTRANSFERASE"/>
    <property type="match status" value="1"/>
</dbReference>
<organism evidence="3 4">
    <name type="scientific">Sphingomonas populi</name>
    <dbReference type="NCBI Taxonomy" id="2484750"/>
    <lineage>
        <taxon>Bacteria</taxon>
        <taxon>Pseudomonadati</taxon>
        <taxon>Pseudomonadota</taxon>
        <taxon>Alphaproteobacteria</taxon>
        <taxon>Sphingomonadales</taxon>
        <taxon>Sphingomonadaceae</taxon>
        <taxon>Sphingomonas</taxon>
    </lineage>
</organism>